<dbReference type="GO" id="GO:0005524">
    <property type="term" value="F:ATP binding"/>
    <property type="evidence" value="ECO:0007669"/>
    <property type="project" value="UniProtKB-KW"/>
</dbReference>
<dbReference type="GO" id="GO:0005739">
    <property type="term" value="C:mitochondrion"/>
    <property type="evidence" value="ECO:0007669"/>
    <property type="project" value="TreeGrafter"/>
</dbReference>
<dbReference type="GO" id="GO:0006421">
    <property type="term" value="P:asparaginyl-tRNA aminoacylation"/>
    <property type="evidence" value="ECO:0007669"/>
    <property type="project" value="InterPro"/>
</dbReference>
<evidence type="ECO:0000313" key="9">
    <source>
        <dbReference type="EMBL" id="KAJ8602968.1"/>
    </source>
</evidence>
<protein>
    <recommendedName>
        <fullName evidence="2">asparagine--tRNA ligase</fullName>
        <ecNumber evidence="2">6.1.1.22</ecNumber>
    </recommendedName>
</protein>
<dbReference type="SUPFAM" id="SSF50249">
    <property type="entry name" value="Nucleic acid-binding proteins"/>
    <property type="match status" value="1"/>
</dbReference>
<organism evidence="9 10">
    <name type="scientific">Chrysophaeum taylorii</name>
    <dbReference type="NCBI Taxonomy" id="2483200"/>
    <lineage>
        <taxon>Eukaryota</taxon>
        <taxon>Sar</taxon>
        <taxon>Stramenopiles</taxon>
        <taxon>Ochrophyta</taxon>
        <taxon>Pelagophyceae</taxon>
        <taxon>Pelagomonadales</taxon>
        <taxon>Pelagomonadaceae</taxon>
        <taxon>Chrysophaeum</taxon>
    </lineage>
</organism>
<dbReference type="NCBIfam" id="TIGR00457">
    <property type="entry name" value="asnS"/>
    <property type="match status" value="1"/>
</dbReference>
<evidence type="ECO:0000256" key="7">
    <source>
        <dbReference type="ARBA" id="ARBA00023146"/>
    </source>
</evidence>
<dbReference type="EMBL" id="JAQMWT010000362">
    <property type="protein sequence ID" value="KAJ8602968.1"/>
    <property type="molecule type" value="Genomic_DNA"/>
</dbReference>
<evidence type="ECO:0000256" key="1">
    <source>
        <dbReference type="ARBA" id="ARBA00008226"/>
    </source>
</evidence>
<comment type="caution">
    <text evidence="9">The sequence shown here is derived from an EMBL/GenBank/DDBJ whole genome shotgun (WGS) entry which is preliminary data.</text>
</comment>
<name>A0AAD7UEQ3_9STRA</name>
<dbReference type="PROSITE" id="PS50862">
    <property type="entry name" value="AA_TRNA_LIGASE_II"/>
    <property type="match status" value="1"/>
</dbReference>
<dbReference type="PANTHER" id="PTHR22594:SF34">
    <property type="entry name" value="ASPARAGINE--TRNA LIGASE, MITOCHONDRIAL-RELATED"/>
    <property type="match status" value="1"/>
</dbReference>
<dbReference type="Proteomes" id="UP001230188">
    <property type="component" value="Unassembled WGS sequence"/>
</dbReference>
<evidence type="ECO:0000256" key="6">
    <source>
        <dbReference type="ARBA" id="ARBA00022917"/>
    </source>
</evidence>
<dbReference type="Gene3D" id="3.30.930.10">
    <property type="entry name" value="Bira Bifunctional Protein, Domain 2"/>
    <property type="match status" value="1"/>
</dbReference>
<dbReference type="AlphaFoldDB" id="A0AAD7UEQ3"/>
<dbReference type="Pfam" id="PF01336">
    <property type="entry name" value="tRNA_anti-codon"/>
    <property type="match status" value="1"/>
</dbReference>
<dbReference type="EC" id="6.1.1.22" evidence="2"/>
<dbReference type="InterPro" id="IPR004365">
    <property type="entry name" value="NA-bd_OB_tRNA"/>
</dbReference>
<evidence type="ECO:0000256" key="4">
    <source>
        <dbReference type="ARBA" id="ARBA00022741"/>
    </source>
</evidence>
<evidence type="ECO:0000256" key="2">
    <source>
        <dbReference type="ARBA" id="ARBA00012816"/>
    </source>
</evidence>
<keyword evidence="3" id="KW-0436">Ligase</keyword>
<keyword evidence="5" id="KW-0067">ATP-binding</keyword>
<dbReference type="GO" id="GO:0003676">
    <property type="term" value="F:nucleic acid binding"/>
    <property type="evidence" value="ECO:0007669"/>
    <property type="project" value="InterPro"/>
</dbReference>
<dbReference type="CDD" id="cd00776">
    <property type="entry name" value="AsxRS_core"/>
    <property type="match status" value="1"/>
</dbReference>
<dbReference type="InterPro" id="IPR012340">
    <property type="entry name" value="NA-bd_OB-fold"/>
</dbReference>
<accession>A0AAD7UEQ3</accession>
<sequence>MKVFPRSSSSSRIVRQQWRAVATSEDVTAFTLRRTRVKNVVEAADPLSLVGSRVVVKGWARTVRAQKSLGFLEVNDGSSLGGLQCVFEGESLLSSLKEVATGAAVSVSGEIVQGGGKQPVELRASSLDIIGDCEKSYPLQKKRHSLEFLRSIAHLRPRTNTLAAVARVRSTLAQATHDYFRSKGFQYVHSPVITASDTEGAGEMFRVTTLAGNDLSAAAKADDFSDDFFGTSAFLTVSGQLSAEAYACALGDVYTFGPTFRAENSQTSRHLAEFWMIEPEMAFADLGEAMDNAEGLVKSCVSKALAECGADVTFFDKFYGQNGLVDRLEALRDKPFERIKYADAVDLLKAAISKDPDAWQFPDVDFGTDLATEHERWLAESHFDGACVFVYDYPRDIKAFYMRDNDDGRTVAAFDLLAPGVGELVGGSQREERLHKLKSKMDDFQLDPDAYWWYLDLRKYGSVPHAGYGLGFERLVCYVTAQDNIRDAIPFPRAAAGRRRLLLGSWVTWVGHKFAYCYGGGVAKGRGKLINGTTKGTNDTRALNLVLAC</sequence>
<proteinExistence type="inferred from homology"/>
<comment type="similarity">
    <text evidence="1">Belongs to the class-II aminoacyl-tRNA synthetase family.</text>
</comment>
<dbReference type="Pfam" id="PF00152">
    <property type="entry name" value="tRNA-synt_2"/>
    <property type="match status" value="1"/>
</dbReference>
<evidence type="ECO:0000256" key="5">
    <source>
        <dbReference type="ARBA" id="ARBA00022840"/>
    </source>
</evidence>
<keyword evidence="10" id="KW-1185">Reference proteome</keyword>
<dbReference type="InterPro" id="IPR004522">
    <property type="entry name" value="Asn-tRNA-ligase"/>
</dbReference>
<gene>
    <name evidence="9" type="ORF">CTAYLR_001578</name>
</gene>
<evidence type="ECO:0000256" key="3">
    <source>
        <dbReference type="ARBA" id="ARBA00022598"/>
    </source>
</evidence>
<dbReference type="HAMAP" id="MF_00534">
    <property type="entry name" value="Asn_tRNA_synth"/>
    <property type="match status" value="1"/>
</dbReference>
<dbReference type="FunFam" id="3.30.930.10:FF:000016">
    <property type="entry name" value="Asparagine--tRNA ligase"/>
    <property type="match status" value="1"/>
</dbReference>
<dbReference type="NCBIfam" id="NF003037">
    <property type="entry name" value="PRK03932.1"/>
    <property type="match status" value="1"/>
</dbReference>
<evidence type="ECO:0000313" key="10">
    <source>
        <dbReference type="Proteomes" id="UP001230188"/>
    </source>
</evidence>
<dbReference type="GO" id="GO:0004816">
    <property type="term" value="F:asparagine-tRNA ligase activity"/>
    <property type="evidence" value="ECO:0007669"/>
    <property type="project" value="UniProtKB-EC"/>
</dbReference>
<dbReference type="CDD" id="cd04318">
    <property type="entry name" value="EcAsnRS_like_N"/>
    <property type="match status" value="1"/>
</dbReference>
<keyword evidence="6" id="KW-0648">Protein biosynthesis</keyword>
<dbReference type="InterPro" id="IPR045864">
    <property type="entry name" value="aa-tRNA-synth_II/BPL/LPL"/>
</dbReference>
<evidence type="ECO:0000259" key="8">
    <source>
        <dbReference type="PROSITE" id="PS50862"/>
    </source>
</evidence>
<dbReference type="SUPFAM" id="SSF55681">
    <property type="entry name" value="Class II aaRS and biotin synthetases"/>
    <property type="match status" value="1"/>
</dbReference>
<keyword evidence="7" id="KW-0030">Aminoacyl-tRNA synthetase</keyword>
<dbReference type="InterPro" id="IPR002312">
    <property type="entry name" value="Asp/Asn-tRNA-synth_IIb"/>
</dbReference>
<dbReference type="Gene3D" id="2.40.50.140">
    <property type="entry name" value="Nucleic acid-binding proteins"/>
    <property type="match status" value="1"/>
</dbReference>
<dbReference type="PRINTS" id="PR01042">
    <property type="entry name" value="TRNASYNTHASP"/>
</dbReference>
<feature type="domain" description="Aminoacyl-transfer RNA synthetases class-II family profile" evidence="8">
    <location>
        <begin position="167"/>
        <end position="490"/>
    </location>
</feature>
<dbReference type="InterPro" id="IPR006195">
    <property type="entry name" value="aa-tRNA-synth_II"/>
</dbReference>
<reference evidence="9" key="1">
    <citation type="submission" date="2023-01" db="EMBL/GenBank/DDBJ databases">
        <title>Metagenome sequencing of chrysophaentin producing Chrysophaeum taylorii.</title>
        <authorList>
            <person name="Davison J."/>
            <person name="Bewley C."/>
        </authorList>
    </citation>
    <scope>NUCLEOTIDE SEQUENCE</scope>
    <source>
        <strain evidence="9">NIES-1699</strain>
    </source>
</reference>
<keyword evidence="4" id="KW-0547">Nucleotide-binding</keyword>
<dbReference type="PANTHER" id="PTHR22594">
    <property type="entry name" value="ASPARTYL/LYSYL-TRNA SYNTHETASE"/>
    <property type="match status" value="1"/>
</dbReference>
<dbReference type="InterPro" id="IPR004364">
    <property type="entry name" value="Aa-tRNA-synt_II"/>
</dbReference>